<evidence type="ECO:0000313" key="3">
    <source>
        <dbReference type="Proteomes" id="UP000317715"/>
    </source>
</evidence>
<dbReference type="RefSeq" id="WP_141283237.1">
    <property type="nucleotide sequence ID" value="NZ_BAAAWK010000001.1"/>
</dbReference>
<dbReference type="InterPro" id="IPR040526">
    <property type="entry name" value="Beta_helix_2"/>
</dbReference>
<evidence type="ECO:0000313" key="2">
    <source>
        <dbReference type="EMBL" id="GEB18967.1"/>
    </source>
</evidence>
<dbReference type="PROSITE" id="PS51318">
    <property type="entry name" value="TAT"/>
    <property type="match status" value="1"/>
</dbReference>
<accession>A0A4Y3NCU1</accession>
<dbReference type="Proteomes" id="UP000317715">
    <property type="component" value="Unassembled WGS sequence"/>
</dbReference>
<comment type="caution">
    <text evidence="2">The sequence shown here is derived from an EMBL/GenBank/DDBJ whole genome shotgun (WGS) entry which is preliminary data.</text>
</comment>
<dbReference type="InterPro" id="IPR011050">
    <property type="entry name" value="Pectin_lyase_fold/virulence"/>
</dbReference>
<dbReference type="Pfam" id="PF18835">
    <property type="entry name" value="Beta_helix_2"/>
    <property type="match status" value="1"/>
</dbReference>
<keyword evidence="3" id="KW-1185">Reference proteome</keyword>
<dbReference type="Pfam" id="PF05048">
    <property type="entry name" value="NosD"/>
    <property type="match status" value="1"/>
</dbReference>
<dbReference type="AlphaFoldDB" id="A0A4Y3NCU1"/>
<feature type="domain" description="Periplasmic copper-binding protein NosD beta helix" evidence="1">
    <location>
        <begin position="193"/>
        <end position="337"/>
    </location>
</feature>
<proteinExistence type="predicted"/>
<organism evidence="2 3">
    <name type="scientific">Paenarthrobacter aurescens</name>
    <name type="common">Arthrobacter aurescens</name>
    <dbReference type="NCBI Taxonomy" id="43663"/>
    <lineage>
        <taxon>Bacteria</taxon>
        <taxon>Bacillati</taxon>
        <taxon>Actinomycetota</taxon>
        <taxon>Actinomycetes</taxon>
        <taxon>Micrococcales</taxon>
        <taxon>Micrococcaceae</taxon>
        <taxon>Paenarthrobacter</taxon>
    </lineage>
</organism>
<protein>
    <recommendedName>
        <fullName evidence="1">Periplasmic copper-binding protein NosD beta helix domain-containing protein</fullName>
    </recommendedName>
</protein>
<evidence type="ECO:0000259" key="1">
    <source>
        <dbReference type="Pfam" id="PF05048"/>
    </source>
</evidence>
<name>A0A4Y3NCU1_PAEAU</name>
<dbReference type="Gene3D" id="2.160.20.10">
    <property type="entry name" value="Single-stranded right-handed beta-helix, Pectin lyase-like"/>
    <property type="match status" value="1"/>
</dbReference>
<dbReference type="InterPro" id="IPR006311">
    <property type="entry name" value="TAT_signal"/>
</dbReference>
<dbReference type="InterPro" id="IPR012334">
    <property type="entry name" value="Pectin_lyas_fold"/>
</dbReference>
<dbReference type="OrthoDB" id="2501618at2"/>
<dbReference type="SMR" id="A0A4Y3NCU1"/>
<dbReference type="GeneID" id="97299690"/>
<dbReference type="EMBL" id="BJMD01000009">
    <property type="protein sequence ID" value="GEB18967.1"/>
    <property type="molecule type" value="Genomic_DNA"/>
</dbReference>
<dbReference type="SUPFAM" id="SSF51126">
    <property type="entry name" value="Pectin lyase-like"/>
    <property type="match status" value="1"/>
</dbReference>
<sequence length="450" mass="47622">MGIDTTLDMNNTSRRKLVGAGAVGTLAAALSLGMSPKAEAAEGAKASPLNSPNVYDVTAWRIKGQPKVTAESDIGAVINDIIADIKKRQSTPETRPGAVVIIPPGDYDLHTQVVVDVDYLTIAGFGHGFFSRSIKDNVDTTGWLNLQPGGSHIRVLTPPTSPQAFLVRRDGSPRLSGIVFKDFCLDGVSFVPDGNSYKNGKTGIDVASDNDSIHITGMGFVYLEHALIVRGADALRVHDNMVAECGNCVELTGAGQATIVSDNLMGAGPEGVTLLAENHEGLLVTGNNFFPRGRSLLEFTGCNRCSVTSNRFQGFYPGMMRLLNGCKENLITSNHFRRGTEGFPPFIDRTNGLDDLYGVIHAMGDNNLISNNLFAYDVPPGKIAPAGAQPTIMLIAGGDGNVIATNHVISNVDTQHVVLDGSATRSKVLDSGAASTITSYSPDTAIRPTP</sequence>
<gene>
    <name evidence="2" type="ORF">AAU01_17220</name>
</gene>
<dbReference type="CDD" id="cd21111">
    <property type="entry name" value="IFTase"/>
    <property type="match status" value="1"/>
</dbReference>
<dbReference type="InterPro" id="IPR007742">
    <property type="entry name" value="NosD_dom"/>
</dbReference>
<reference evidence="2 3" key="1">
    <citation type="submission" date="2019-06" db="EMBL/GenBank/DDBJ databases">
        <title>Whole genome shotgun sequence of Paenarthrobacter aurescens NBRC 12136.</title>
        <authorList>
            <person name="Hosoyama A."/>
            <person name="Uohara A."/>
            <person name="Ohji S."/>
            <person name="Ichikawa N."/>
        </authorList>
    </citation>
    <scope>NUCLEOTIDE SEQUENCE [LARGE SCALE GENOMIC DNA]</scope>
    <source>
        <strain evidence="2 3">NBRC 12136</strain>
    </source>
</reference>